<name>A0ABN6CYT3_9GAMM</name>
<dbReference type="PANTHER" id="PTHR45753">
    <property type="entry name" value="ORNITHINE CARBAMOYLTRANSFERASE, MITOCHONDRIAL"/>
    <property type="match status" value="1"/>
</dbReference>
<feature type="binding site" evidence="7">
    <location>
        <position position="72"/>
    </location>
    <ligand>
        <name>carbamoyl phosphate</name>
        <dbReference type="ChEBI" id="CHEBI:58228"/>
    </ligand>
</feature>
<accession>A0ABN6CYT3</accession>
<evidence type="ECO:0000259" key="8">
    <source>
        <dbReference type="Pfam" id="PF00185"/>
    </source>
</evidence>
<dbReference type="PROSITE" id="PS00097">
    <property type="entry name" value="CARBAMOYLTRANSFERASE"/>
    <property type="match status" value="1"/>
</dbReference>
<feature type="binding site" evidence="7">
    <location>
        <position position="281"/>
    </location>
    <ligand>
        <name>carbamoyl phosphate</name>
        <dbReference type="ChEBI" id="CHEBI:58228"/>
    </ligand>
</feature>
<evidence type="ECO:0000256" key="1">
    <source>
        <dbReference type="ARBA" id="ARBA00004852"/>
    </source>
</evidence>
<dbReference type="PRINTS" id="PR00101">
    <property type="entry name" value="ATCASE"/>
</dbReference>
<comment type="pathway">
    <text evidence="1 7">Pyrimidine metabolism; UMP biosynthesis via de novo pathway; (S)-dihydroorotate from bicarbonate: step 2/3.</text>
</comment>
<feature type="binding site" evidence="7">
    <location>
        <position position="99"/>
    </location>
    <ligand>
        <name>L-aspartate</name>
        <dbReference type="ChEBI" id="CHEBI:29991"/>
    </ligand>
</feature>
<dbReference type="HAMAP" id="MF_00001">
    <property type="entry name" value="Asp_carb_tr"/>
    <property type="match status" value="1"/>
</dbReference>
<evidence type="ECO:0000256" key="3">
    <source>
        <dbReference type="ARBA" id="ARBA00022679"/>
    </source>
</evidence>
<evidence type="ECO:0000256" key="5">
    <source>
        <dbReference type="ARBA" id="ARBA00043884"/>
    </source>
</evidence>
<evidence type="ECO:0000313" key="11">
    <source>
        <dbReference type="Proteomes" id="UP001054820"/>
    </source>
</evidence>
<gene>
    <name evidence="7 10" type="primary">pyrB</name>
    <name evidence="10" type="ORF">THMIRHAM_18980</name>
</gene>
<dbReference type="NCBIfam" id="NF002032">
    <property type="entry name" value="PRK00856.1"/>
    <property type="match status" value="1"/>
</dbReference>
<feature type="binding site" evidence="7">
    <location>
        <position position="151"/>
    </location>
    <ligand>
        <name>carbamoyl phosphate</name>
        <dbReference type="ChEBI" id="CHEBI:58228"/>
    </ligand>
</feature>
<feature type="domain" description="Aspartate/ornithine carbamoyltransferase carbamoyl-P binding" evidence="9">
    <location>
        <begin position="19"/>
        <end position="163"/>
    </location>
</feature>
<dbReference type="Pfam" id="PF00185">
    <property type="entry name" value="OTCace"/>
    <property type="match status" value="1"/>
</dbReference>
<dbReference type="SUPFAM" id="SSF53671">
    <property type="entry name" value="Aspartate/ornithine carbamoyltransferase"/>
    <property type="match status" value="1"/>
</dbReference>
<feature type="binding site" evidence="7">
    <location>
        <position position="184"/>
    </location>
    <ligand>
        <name>L-aspartate</name>
        <dbReference type="ChEBI" id="CHEBI:29991"/>
    </ligand>
</feature>
<dbReference type="InterPro" id="IPR006131">
    <property type="entry name" value="Asp_carbamoyltransf_Asp/Orn-bd"/>
</dbReference>
<feature type="domain" description="Aspartate/ornithine carbamoyltransferase Asp/Orn-binding" evidence="8">
    <location>
        <begin position="171"/>
        <end position="317"/>
    </location>
</feature>
<evidence type="ECO:0000259" key="9">
    <source>
        <dbReference type="Pfam" id="PF02729"/>
    </source>
</evidence>
<comment type="function">
    <text evidence="5 7">Catalyzes the condensation of carbamoyl phosphate and aspartate to form carbamoyl aspartate and inorganic phosphate, the committed step in the de novo pyrimidine nucleotide biosynthesis pathway.</text>
</comment>
<dbReference type="Gene3D" id="3.40.50.1370">
    <property type="entry name" value="Aspartate/ornithine carbamoyltransferase"/>
    <property type="match status" value="2"/>
</dbReference>
<sequence>MSAKLAGPNIQLNELGKLKHFLTLEGLKAHHLTEILDTAESFINPVTNEIKKVPILRGKSIMNLFFEPSTRTRTTFEIAEKRLSADVESLDIQTSATKKGESLLDTLWNLQAMQADMFVIRHSESGAAHFFSQHVAPHVHVMNAGDGQHAHPTQAMLDMFTIRKHKGDIFDLTVAIVGDVLHSRVVRSQIQALSILEAREIRVIGPKTLMPESPEAMGVHVYHNMEEGLKDVDVVIMVRLQNERMTSALIPSEKEFFKLYGLTEERLALAKPDAIVMHPGPINRGVEIDSAVADGPQSVILEQVTYGIAVRMAVMSIIMSNAAQLAQHKLEQEQQASLDLIEYNVQTGDTL</sequence>
<keyword evidence="3 7" id="KW-0808">Transferase</keyword>
<keyword evidence="4 7" id="KW-0665">Pyrimidine biosynthesis</keyword>
<dbReference type="Pfam" id="PF02729">
    <property type="entry name" value="OTCace_N"/>
    <property type="match status" value="1"/>
</dbReference>
<protein>
    <recommendedName>
        <fullName evidence="7">Aspartate carbamoyltransferase</fullName>
        <ecNumber evidence="7">2.1.3.2</ecNumber>
    </recommendedName>
    <alternativeName>
        <fullName evidence="7">Aspartate transcarbamylase</fullName>
        <shortName evidence="7">ATCase</shortName>
    </alternativeName>
</protein>
<evidence type="ECO:0000256" key="2">
    <source>
        <dbReference type="ARBA" id="ARBA00008896"/>
    </source>
</evidence>
<evidence type="ECO:0000256" key="4">
    <source>
        <dbReference type="ARBA" id="ARBA00022975"/>
    </source>
</evidence>
<keyword evidence="11" id="KW-1185">Reference proteome</keyword>
<evidence type="ECO:0000256" key="7">
    <source>
        <dbReference type="HAMAP-Rule" id="MF_00001"/>
    </source>
</evidence>
<proteinExistence type="inferred from homology"/>
<feature type="binding site" evidence="7">
    <location>
        <position position="71"/>
    </location>
    <ligand>
        <name>carbamoyl phosphate</name>
        <dbReference type="ChEBI" id="CHEBI:58228"/>
    </ligand>
</feature>
<reference evidence="10" key="1">
    <citation type="journal article" date="2022" name="Arch. Microbiol.">
        <title>Thiomicrorhabdus immobilis sp. nov., a mesophilic sulfur-oxidizing bacterium isolated from sediment of a brackish lake in northern Japan.</title>
        <authorList>
            <person name="Kojima H."/>
            <person name="Mochizuki J."/>
            <person name="Kanda M."/>
            <person name="Watanabe T."/>
            <person name="Fukui M."/>
        </authorList>
    </citation>
    <scope>NUCLEOTIDE SEQUENCE</scope>
    <source>
        <strain evidence="10">Am19</strain>
    </source>
</reference>
<feature type="binding site" evidence="7">
    <location>
        <position position="280"/>
    </location>
    <ligand>
        <name>carbamoyl phosphate</name>
        <dbReference type="ChEBI" id="CHEBI:58228"/>
    </ligand>
</feature>
<evidence type="ECO:0000256" key="6">
    <source>
        <dbReference type="ARBA" id="ARBA00048859"/>
    </source>
</evidence>
<dbReference type="NCBIfam" id="TIGR00670">
    <property type="entry name" value="asp_carb_tr"/>
    <property type="match status" value="1"/>
</dbReference>
<feature type="binding site" evidence="7">
    <location>
        <position position="154"/>
    </location>
    <ligand>
        <name>carbamoyl phosphate</name>
        <dbReference type="ChEBI" id="CHEBI:58228"/>
    </ligand>
</feature>
<feature type="binding site" evidence="7">
    <location>
        <position position="121"/>
    </location>
    <ligand>
        <name>carbamoyl phosphate</name>
        <dbReference type="ChEBI" id="CHEBI:58228"/>
    </ligand>
</feature>
<dbReference type="InterPro" id="IPR006132">
    <property type="entry name" value="Asp/Orn_carbamoyltranf_P-bd"/>
</dbReference>
<dbReference type="PANTHER" id="PTHR45753:SF6">
    <property type="entry name" value="ASPARTATE CARBAMOYLTRANSFERASE"/>
    <property type="match status" value="1"/>
</dbReference>
<dbReference type="InterPro" id="IPR006130">
    <property type="entry name" value="Asp/Orn_carbamoylTrfase"/>
</dbReference>
<dbReference type="PRINTS" id="PR00100">
    <property type="entry name" value="AOTCASE"/>
</dbReference>
<comment type="catalytic activity">
    <reaction evidence="6 7">
        <text>carbamoyl phosphate + L-aspartate = N-carbamoyl-L-aspartate + phosphate + H(+)</text>
        <dbReference type="Rhea" id="RHEA:20013"/>
        <dbReference type="ChEBI" id="CHEBI:15378"/>
        <dbReference type="ChEBI" id="CHEBI:29991"/>
        <dbReference type="ChEBI" id="CHEBI:32814"/>
        <dbReference type="ChEBI" id="CHEBI:43474"/>
        <dbReference type="ChEBI" id="CHEBI:58228"/>
        <dbReference type="EC" id="2.1.3.2"/>
    </reaction>
</comment>
<dbReference type="RefSeq" id="WP_237261587.1">
    <property type="nucleotide sequence ID" value="NZ_AP024202.1"/>
</dbReference>
<dbReference type="EMBL" id="AP024202">
    <property type="protein sequence ID" value="BCN94113.1"/>
    <property type="molecule type" value="Genomic_DNA"/>
</dbReference>
<dbReference type="InterPro" id="IPR036901">
    <property type="entry name" value="Asp/Orn_carbamoylTrfase_sf"/>
</dbReference>
<feature type="binding site" evidence="7">
    <location>
        <position position="239"/>
    </location>
    <ligand>
        <name>L-aspartate</name>
        <dbReference type="ChEBI" id="CHEBI:29991"/>
    </ligand>
</feature>
<comment type="similarity">
    <text evidence="2 7">Belongs to the aspartate/ornithine carbamoyltransferase superfamily. ATCase family.</text>
</comment>
<dbReference type="EC" id="2.1.3.2" evidence="7"/>
<organism evidence="10 11">
    <name type="scientific">Thiomicrorhabdus immobilis</name>
    <dbReference type="NCBI Taxonomy" id="2791037"/>
    <lineage>
        <taxon>Bacteria</taxon>
        <taxon>Pseudomonadati</taxon>
        <taxon>Pseudomonadota</taxon>
        <taxon>Gammaproteobacteria</taxon>
        <taxon>Thiotrichales</taxon>
        <taxon>Piscirickettsiaceae</taxon>
        <taxon>Thiomicrorhabdus</taxon>
    </lineage>
</organism>
<evidence type="ECO:0000313" key="10">
    <source>
        <dbReference type="EMBL" id="BCN94113.1"/>
    </source>
</evidence>
<dbReference type="Proteomes" id="UP001054820">
    <property type="component" value="Chromosome"/>
</dbReference>
<dbReference type="InterPro" id="IPR002082">
    <property type="entry name" value="Asp_carbamoyltransf"/>
</dbReference>
<comment type="subunit">
    <text evidence="7">Heterododecamer (2C3:3R2) of six catalytic PyrB chains organized as two trimers (C3), and six regulatory PyrI chains organized as three dimers (R2).</text>
</comment>